<sequence length="62" mass="7347">MSKAEQYVQKLKECQDLEGNGIDEEEAHCDADRILLDIIRNELGEEYKQVIEEYEKVPKWYA</sequence>
<comment type="caution">
    <text evidence="1">The sequence shown here is derived from an EMBL/GenBank/DDBJ whole genome shotgun (WGS) entry which is preliminary data.</text>
</comment>
<proteinExistence type="predicted"/>
<evidence type="ECO:0000313" key="2">
    <source>
        <dbReference type="Proteomes" id="UP000480425"/>
    </source>
</evidence>
<organism evidence="1 2">
    <name type="scientific">Segatella copri</name>
    <dbReference type="NCBI Taxonomy" id="165179"/>
    <lineage>
        <taxon>Bacteria</taxon>
        <taxon>Pseudomonadati</taxon>
        <taxon>Bacteroidota</taxon>
        <taxon>Bacteroidia</taxon>
        <taxon>Bacteroidales</taxon>
        <taxon>Prevotellaceae</taxon>
        <taxon>Segatella</taxon>
    </lineage>
</organism>
<dbReference type="AlphaFoldDB" id="A0A6G1U248"/>
<dbReference type="RefSeq" id="WP_153124323.1">
    <property type="nucleotide sequence ID" value="NZ_VZCB01000079.1"/>
</dbReference>
<evidence type="ECO:0000313" key="1">
    <source>
        <dbReference type="EMBL" id="MQN81249.1"/>
    </source>
</evidence>
<reference evidence="1 2" key="1">
    <citation type="submission" date="2019-09" db="EMBL/GenBank/DDBJ databases">
        <title>Distinct polysaccharide growth profiles of human intestinal Prevotella copri isolates.</title>
        <authorList>
            <person name="Fehlner-Peach H."/>
            <person name="Magnabosco C."/>
            <person name="Raghavan V."/>
            <person name="Scher J.U."/>
            <person name="Tett A."/>
            <person name="Cox L.M."/>
            <person name="Gottsegen C."/>
            <person name="Watters A."/>
            <person name="Wiltshire- Gordon J.D."/>
            <person name="Segata N."/>
            <person name="Bonneau R."/>
            <person name="Littman D.R."/>
        </authorList>
    </citation>
    <scope>NUCLEOTIDE SEQUENCE [LARGE SCALE GENOMIC DNA]</scope>
    <source>
        <strain evidence="2">iA622</strain>
    </source>
</reference>
<accession>A0A6G1U248</accession>
<dbReference type="EMBL" id="VZCB01000079">
    <property type="protein sequence ID" value="MQN81249.1"/>
    <property type="molecule type" value="Genomic_DNA"/>
</dbReference>
<gene>
    <name evidence="1" type="ORF">F7D73_09880</name>
</gene>
<name>A0A6G1U248_9BACT</name>
<protein>
    <submittedName>
        <fullName evidence="1">Uncharacterized protein</fullName>
    </submittedName>
</protein>
<dbReference type="Proteomes" id="UP000480425">
    <property type="component" value="Unassembled WGS sequence"/>
</dbReference>